<evidence type="ECO:0008006" key="3">
    <source>
        <dbReference type="Google" id="ProtNLM"/>
    </source>
</evidence>
<dbReference type="Proteomes" id="UP001054945">
    <property type="component" value="Unassembled WGS sequence"/>
</dbReference>
<proteinExistence type="predicted"/>
<evidence type="ECO:0000313" key="1">
    <source>
        <dbReference type="EMBL" id="GIY52886.1"/>
    </source>
</evidence>
<keyword evidence="2" id="KW-1185">Reference proteome</keyword>
<reference evidence="1 2" key="1">
    <citation type="submission" date="2021-06" db="EMBL/GenBank/DDBJ databases">
        <title>Caerostris extrusa draft genome.</title>
        <authorList>
            <person name="Kono N."/>
            <person name="Arakawa K."/>
        </authorList>
    </citation>
    <scope>NUCLEOTIDE SEQUENCE [LARGE SCALE GENOMIC DNA]</scope>
</reference>
<protein>
    <recommendedName>
        <fullName evidence="3">Ycf15</fullName>
    </recommendedName>
</protein>
<dbReference type="AlphaFoldDB" id="A0AAV4U562"/>
<organism evidence="1 2">
    <name type="scientific">Caerostris extrusa</name>
    <name type="common">Bark spider</name>
    <name type="synonym">Caerostris bankana</name>
    <dbReference type="NCBI Taxonomy" id="172846"/>
    <lineage>
        <taxon>Eukaryota</taxon>
        <taxon>Metazoa</taxon>
        <taxon>Ecdysozoa</taxon>
        <taxon>Arthropoda</taxon>
        <taxon>Chelicerata</taxon>
        <taxon>Arachnida</taxon>
        <taxon>Araneae</taxon>
        <taxon>Araneomorphae</taxon>
        <taxon>Entelegynae</taxon>
        <taxon>Araneoidea</taxon>
        <taxon>Araneidae</taxon>
        <taxon>Caerostris</taxon>
    </lineage>
</organism>
<accession>A0AAV4U562</accession>
<name>A0AAV4U562_CAEEX</name>
<evidence type="ECO:0000313" key="2">
    <source>
        <dbReference type="Proteomes" id="UP001054945"/>
    </source>
</evidence>
<sequence length="90" mass="10080">MAIVEEVLEDENGGNLHGCFSRNYKGWLEKEFLNWNGKNMSTQQFPIPSMLFDAHVPSPQTHLALCNCQKDQWSLGHPPSSPPVTGIQAE</sequence>
<gene>
    <name evidence="1" type="ORF">CEXT_71241</name>
</gene>
<comment type="caution">
    <text evidence="1">The sequence shown here is derived from an EMBL/GenBank/DDBJ whole genome shotgun (WGS) entry which is preliminary data.</text>
</comment>
<dbReference type="EMBL" id="BPLR01012305">
    <property type="protein sequence ID" value="GIY52886.1"/>
    <property type="molecule type" value="Genomic_DNA"/>
</dbReference>